<protein>
    <submittedName>
        <fullName evidence="3">tRNA (Adenosine(37)-N6)-threonylcarbamoyltransferase complex dimerization subunit type 1 TsaB</fullName>
        <ecNumber evidence="3">2.3.1.234</ecNumber>
    </submittedName>
</protein>
<evidence type="ECO:0000256" key="1">
    <source>
        <dbReference type="SAM" id="MobiDB-lite"/>
    </source>
</evidence>
<comment type="caution">
    <text evidence="3">The sequence shown here is derived from an EMBL/GenBank/DDBJ whole genome shotgun (WGS) entry which is preliminary data.</text>
</comment>
<dbReference type="Proteomes" id="UP001148313">
    <property type="component" value="Unassembled WGS sequence"/>
</dbReference>
<evidence type="ECO:0000259" key="2">
    <source>
        <dbReference type="Pfam" id="PF00814"/>
    </source>
</evidence>
<proteinExistence type="predicted"/>
<dbReference type="SUPFAM" id="SSF53067">
    <property type="entry name" value="Actin-like ATPase domain"/>
    <property type="match status" value="2"/>
</dbReference>
<feature type="region of interest" description="Disordered" evidence="1">
    <location>
        <begin position="195"/>
        <end position="226"/>
    </location>
</feature>
<dbReference type="RefSeq" id="WP_271090047.1">
    <property type="nucleotide sequence ID" value="NZ_JAPJZH010000007.1"/>
</dbReference>
<dbReference type="PANTHER" id="PTHR11735:SF11">
    <property type="entry name" value="TRNA THREONYLCARBAMOYLADENOSINE BIOSYNTHESIS PROTEIN TSAB"/>
    <property type="match status" value="1"/>
</dbReference>
<evidence type="ECO:0000313" key="4">
    <source>
        <dbReference type="Proteomes" id="UP001148313"/>
    </source>
</evidence>
<keyword evidence="3" id="KW-0012">Acyltransferase</keyword>
<dbReference type="PANTHER" id="PTHR11735">
    <property type="entry name" value="TRNA N6-ADENOSINE THREONYLCARBAMOYLTRANSFERASE"/>
    <property type="match status" value="1"/>
</dbReference>
<accession>A0ABT4VNW2</accession>
<name>A0ABT4VNW2_9HYPH</name>
<dbReference type="InterPro" id="IPR043129">
    <property type="entry name" value="ATPase_NBD"/>
</dbReference>
<dbReference type="EMBL" id="JAPJZH010000007">
    <property type="protein sequence ID" value="MDA4846309.1"/>
    <property type="molecule type" value="Genomic_DNA"/>
</dbReference>
<reference evidence="3" key="1">
    <citation type="submission" date="2022-11" db="EMBL/GenBank/DDBJ databases">
        <title>Hoeflea poritis sp. nov., isolated from scleractinian coral Porites lutea.</title>
        <authorList>
            <person name="Zhang G."/>
            <person name="Wei Q."/>
            <person name="Cai L."/>
        </authorList>
    </citation>
    <scope>NUCLEOTIDE SEQUENCE</scope>
    <source>
        <strain evidence="3">E7-10</strain>
    </source>
</reference>
<organism evidence="3 4">
    <name type="scientific">Hoeflea poritis</name>
    <dbReference type="NCBI Taxonomy" id="2993659"/>
    <lineage>
        <taxon>Bacteria</taxon>
        <taxon>Pseudomonadati</taxon>
        <taxon>Pseudomonadota</taxon>
        <taxon>Alphaproteobacteria</taxon>
        <taxon>Hyphomicrobiales</taxon>
        <taxon>Rhizobiaceae</taxon>
        <taxon>Hoeflea</taxon>
    </lineage>
</organism>
<dbReference type="CDD" id="cd24032">
    <property type="entry name" value="ASKHA_NBD_TsaB"/>
    <property type="match status" value="1"/>
</dbReference>
<sequence length="226" mass="23245">MITLAIDTSARLCAACVYDAAHEAVLGQAIEDIGRGHAERLFPVIDQALGAASTAYDDIGRLGVCIGPGSFTGVRVGVSAMRGLALALSRPVVGISVFEAQIPDVPRGRPVLIVQDARRGEVYAQLFDGKGAAVSAPAAMPCEAAADLARKHGAFLLGSGARLVAKAGEGAALEVADHDAKADIVRIARCAAEKQPSEDAPKPLYLRGADAKPQTGFALPRQVPAS</sequence>
<feature type="domain" description="Gcp-like" evidence="2">
    <location>
        <begin position="32"/>
        <end position="131"/>
    </location>
</feature>
<keyword evidence="4" id="KW-1185">Reference proteome</keyword>
<keyword evidence="3" id="KW-0808">Transferase</keyword>
<dbReference type="InterPro" id="IPR022496">
    <property type="entry name" value="T6A_TsaB"/>
</dbReference>
<dbReference type="GO" id="GO:0061711">
    <property type="term" value="F:tRNA N(6)-L-threonylcarbamoyladenine synthase activity"/>
    <property type="evidence" value="ECO:0007669"/>
    <property type="project" value="UniProtKB-EC"/>
</dbReference>
<dbReference type="Pfam" id="PF00814">
    <property type="entry name" value="TsaD"/>
    <property type="match status" value="1"/>
</dbReference>
<dbReference type="Gene3D" id="3.30.420.40">
    <property type="match status" value="2"/>
</dbReference>
<evidence type="ECO:0000313" key="3">
    <source>
        <dbReference type="EMBL" id="MDA4846309.1"/>
    </source>
</evidence>
<dbReference type="NCBIfam" id="TIGR03725">
    <property type="entry name" value="T6A_YeaZ"/>
    <property type="match status" value="1"/>
</dbReference>
<dbReference type="InterPro" id="IPR000905">
    <property type="entry name" value="Gcp-like_dom"/>
</dbReference>
<dbReference type="EC" id="2.3.1.234" evidence="3"/>
<gene>
    <name evidence="3" type="primary">tsaB</name>
    <name evidence="3" type="ORF">OOZ53_13165</name>
</gene>